<keyword evidence="2 4" id="KW-0238">DNA-binding</keyword>
<evidence type="ECO:0000313" key="7">
    <source>
        <dbReference type="Proteomes" id="UP000241771"/>
    </source>
</evidence>
<evidence type="ECO:0000256" key="4">
    <source>
        <dbReference type="PROSITE-ProRule" id="PRU01248"/>
    </source>
</evidence>
<dbReference type="RefSeq" id="WP_051902444.1">
    <property type="nucleotide sequence ID" value="NZ_JGVO01000774.1"/>
</dbReference>
<protein>
    <submittedName>
        <fullName evidence="6">Integrase</fullName>
    </submittedName>
</protein>
<keyword evidence="3" id="KW-0233">DNA recombination</keyword>
<dbReference type="AlphaFoldDB" id="A0A2T3NRN4"/>
<keyword evidence="7" id="KW-1185">Reference proteome</keyword>
<dbReference type="InterPro" id="IPR013762">
    <property type="entry name" value="Integrase-like_cat_sf"/>
</dbReference>
<feature type="domain" description="Core-binding (CB)" evidence="5">
    <location>
        <begin position="23"/>
        <end position="117"/>
    </location>
</feature>
<gene>
    <name evidence="6" type="ORF">C9I98_13695</name>
</gene>
<dbReference type="InterPro" id="IPR011010">
    <property type="entry name" value="DNA_brk_join_enz"/>
</dbReference>
<sequence>MKITRCRWERQNPNARNFGLGSRDMISAAQKALQEKQGNKVTGISTTHNQISRFKQFAHWVKAKHGIGDLRKITKSHLMEYADHLRHRVEYASDRLKSYTSAANYLSAVNTVLAQARGDQNVRFTASQAGYPERDDILRESKTITDKHHENARSMVEPRLAAQMGLMRHFGARFEGSCKLNVQKALSSALQYGYIRIDCEKNQTPRTVTIRNPEQIRALEEALPFQGTHYSLIPHDKTYAEYSAHCYRQFLSITGYLAHSERRFFAQRLYSETIQNLTNVTGVQCPVLAQVSHGKEHHQYLAEKLNVSIKEAKLIDKAARRVVSKELGHKRISVTNSYIG</sequence>
<proteinExistence type="predicted"/>
<evidence type="ECO:0000259" key="5">
    <source>
        <dbReference type="PROSITE" id="PS51900"/>
    </source>
</evidence>
<comment type="caution">
    <text evidence="6">The sequence shown here is derived from an EMBL/GenBank/DDBJ whole genome shotgun (WGS) entry which is preliminary data.</text>
</comment>
<dbReference type="GO" id="GO:0006310">
    <property type="term" value="P:DNA recombination"/>
    <property type="evidence" value="ECO:0007669"/>
    <property type="project" value="UniProtKB-KW"/>
</dbReference>
<evidence type="ECO:0000256" key="2">
    <source>
        <dbReference type="ARBA" id="ARBA00023125"/>
    </source>
</evidence>
<evidence type="ECO:0000313" key="6">
    <source>
        <dbReference type="EMBL" id="PSW18908.1"/>
    </source>
</evidence>
<dbReference type="SUPFAM" id="SSF56349">
    <property type="entry name" value="DNA breaking-rejoining enzymes"/>
    <property type="match status" value="1"/>
</dbReference>
<dbReference type="GO" id="GO:0015074">
    <property type="term" value="P:DNA integration"/>
    <property type="evidence" value="ECO:0007669"/>
    <property type="project" value="UniProtKB-KW"/>
</dbReference>
<accession>A0A2T3NRN4</accession>
<evidence type="ECO:0000256" key="3">
    <source>
        <dbReference type="ARBA" id="ARBA00023172"/>
    </source>
</evidence>
<dbReference type="GO" id="GO:0003677">
    <property type="term" value="F:DNA binding"/>
    <property type="evidence" value="ECO:0007669"/>
    <property type="project" value="UniProtKB-UniRule"/>
</dbReference>
<dbReference type="InterPro" id="IPR010998">
    <property type="entry name" value="Integrase_recombinase_N"/>
</dbReference>
<reference evidence="6 7" key="1">
    <citation type="submission" date="2018-01" db="EMBL/GenBank/DDBJ databases">
        <title>Whole genome sequencing of Histamine producing bacteria.</title>
        <authorList>
            <person name="Butler K."/>
        </authorList>
    </citation>
    <scope>NUCLEOTIDE SEQUENCE [LARGE SCALE GENOMIC DNA]</scope>
    <source>
        <strain evidence="6 7">DSM 100436</strain>
    </source>
</reference>
<dbReference type="EMBL" id="PYMA01000008">
    <property type="protein sequence ID" value="PSW18908.1"/>
    <property type="molecule type" value="Genomic_DNA"/>
</dbReference>
<organism evidence="6 7">
    <name type="scientific">Photobacterium sanctipauli</name>
    <dbReference type="NCBI Taxonomy" id="1342794"/>
    <lineage>
        <taxon>Bacteria</taxon>
        <taxon>Pseudomonadati</taxon>
        <taxon>Pseudomonadota</taxon>
        <taxon>Gammaproteobacteria</taxon>
        <taxon>Vibrionales</taxon>
        <taxon>Vibrionaceae</taxon>
        <taxon>Photobacterium</taxon>
    </lineage>
</organism>
<dbReference type="InterPro" id="IPR044068">
    <property type="entry name" value="CB"/>
</dbReference>
<dbReference type="Gene3D" id="1.10.443.10">
    <property type="entry name" value="Intergrase catalytic core"/>
    <property type="match status" value="1"/>
</dbReference>
<evidence type="ECO:0000256" key="1">
    <source>
        <dbReference type="ARBA" id="ARBA00022908"/>
    </source>
</evidence>
<name>A0A2T3NRN4_9GAMM</name>
<keyword evidence="1" id="KW-0229">DNA integration</keyword>
<dbReference type="PROSITE" id="PS51900">
    <property type="entry name" value="CB"/>
    <property type="match status" value="1"/>
</dbReference>
<dbReference type="Gene3D" id="1.10.150.130">
    <property type="match status" value="1"/>
</dbReference>
<dbReference type="Proteomes" id="UP000241771">
    <property type="component" value="Unassembled WGS sequence"/>
</dbReference>
<dbReference type="OrthoDB" id="5394387at2"/>